<proteinExistence type="inferred from homology"/>
<evidence type="ECO:0000256" key="3">
    <source>
        <dbReference type="ARBA" id="ARBA00022980"/>
    </source>
</evidence>
<dbReference type="InterPro" id="IPR020930">
    <property type="entry name" value="Ribosomal_uL5_bac-type"/>
</dbReference>
<dbReference type="Proteomes" id="UP000230179">
    <property type="component" value="Unassembled WGS sequence"/>
</dbReference>
<accession>A0A2H0UAQ9</accession>
<dbReference type="SUPFAM" id="SSF50715">
    <property type="entry name" value="Ribosomal protein L25-like"/>
    <property type="match status" value="1"/>
</dbReference>
<evidence type="ECO:0000313" key="9">
    <source>
        <dbReference type="EMBL" id="PIR83482.1"/>
    </source>
</evidence>
<dbReference type="GO" id="GO:0003735">
    <property type="term" value="F:structural constituent of ribosome"/>
    <property type="evidence" value="ECO:0007669"/>
    <property type="project" value="InterPro"/>
</dbReference>
<dbReference type="InterPro" id="IPR029751">
    <property type="entry name" value="Ribosomal_L25_dom"/>
</dbReference>
<dbReference type="AlphaFoldDB" id="A0A2H0UAQ9"/>
<comment type="similarity">
    <text evidence="5">Belongs to the bacterial ribosomal protein bL25 family. CTC subfamily.</text>
</comment>
<dbReference type="GO" id="GO:0008097">
    <property type="term" value="F:5S rRNA binding"/>
    <property type="evidence" value="ECO:0007669"/>
    <property type="project" value="InterPro"/>
</dbReference>
<dbReference type="EMBL" id="PFBL01000001">
    <property type="protein sequence ID" value="PIR83482.1"/>
    <property type="molecule type" value="Genomic_DNA"/>
</dbReference>
<dbReference type="InterPro" id="IPR020056">
    <property type="entry name" value="Rbsml_bL25/Gln-tRNA_synth_N"/>
</dbReference>
<keyword evidence="2 5" id="KW-0694">RNA-binding</keyword>
<dbReference type="PANTHER" id="PTHR33284">
    <property type="entry name" value="RIBOSOMAL PROTEIN L25/GLN-TRNA SYNTHETASE, ANTI-CODON-BINDING DOMAIN-CONTAINING PROTEIN"/>
    <property type="match status" value="1"/>
</dbReference>
<sequence length="215" mass="23230">MLSLTVEKRENESANASQLLRAGTLPCVVYGGQRESTPIICAAKEFGKVFDEAGEATIVMLSGLGEPLPTLIHQVDLDPITNLPRHVDFYAVTKGQKVEVNVPIEFVGESPAVKAGANLVKVLHEIEVEADPMSLPHRFTVDLSVLAEVYAQIHVRDIALPAGVTLVTPEDEVIVLTQEVVAEAVEETPKDIADVEVEEKGKKEEEASPTENTEA</sequence>
<dbReference type="Gene3D" id="2.170.120.20">
    <property type="entry name" value="Ribosomal protein L25, beta domain"/>
    <property type="match status" value="1"/>
</dbReference>
<dbReference type="Gene3D" id="2.40.240.10">
    <property type="entry name" value="Ribosomal Protein L25, Chain P"/>
    <property type="match status" value="1"/>
</dbReference>
<feature type="region of interest" description="Disordered" evidence="6">
    <location>
        <begin position="187"/>
        <end position="215"/>
    </location>
</feature>
<evidence type="ECO:0000256" key="4">
    <source>
        <dbReference type="ARBA" id="ARBA00023274"/>
    </source>
</evidence>
<dbReference type="GO" id="GO:0022625">
    <property type="term" value="C:cytosolic large ribosomal subunit"/>
    <property type="evidence" value="ECO:0007669"/>
    <property type="project" value="TreeGrafter"/>
</dbReference>
<protein>
    <recommendedName>
        <fullName evidence="5">Large ribosomal subunit protein bL25</fullName>
    </recommendedName>
    <alternativeName>
        <fullName evidence="5">General stress protein CTC</fullName>
    </alternativeName>
</protein>
<organism evidence="9 10">
    <name type="scientific">Candidatus Kaiserbacteria bacterium CG10_big_fil_rev_8_21_14_0_10_56_12</name>
    <dbReference type="NCBI Taxonomy" id="1974611"/>
    <lineage>
        <taxon>Bacteria</taxon>
        <taxon>Candidatus Kaiseribacteriota</taxon>
    </lineage>
</organism>
<evidence type="ECO:0000313" key="10">
    <source>
        <dbReference type="Proteomes" id="UP000230179"/>
    </source>
</evidence>
<name>A0A2H0UAQ9_9BACT</name>
<keyword evidence="1 5" id="KW-0699">rRNA-binding</keyword>
<dbReference type="InterPro" id="IPR011035">
    <property type="entry name" value="Ribosomal_bL25/Gln-tRNA_synth"/>
</dbReference>
<evidence type="ECO:0000256" key="6">
    <source>
        <dbReference type="SAM" id="MobiDB-lite"/>
    </source>
</evidence>
<feature type="domain" description="Large ribosomal subunit protein bL25 beta" evidence="8">
    <location>
        <begin position="97"/>
        <end position="175"/>
    </location>
</feature>
<keyword evidence="3 5" id="KW-0689">Ribosomal protein</keyword>
<dbReference type="CDD" id="cd00495">
    <property type="entry name" value="Ribosomal_L25_TL5_CTC"/>
    <property type="match status" value="1"/>
</dbReference>
<feature type="compositionally biased region" description="Basic and acidic residues" evidence="6">
    <location>
        <begin position="187"/>
        <end position="206"/>
    </location>
</feature>
<dbReference type="HAMAP" id="MF_01334">
    <property type="entry name" value="Ribosomal_bL25_CTC"/>
    <property type="match status" value="1"/>
</dbReference>
<dbReference type="Pfam" id="PF01386">
    <property type="entry name" value="Ribosomal_L25p"/>
    <property type="match status" value="1"/>
</dbReference>
<dbReference type="PANTHER" id="PTHR33284:SF1">
    <property type="entry name" value="RIBOSOMAL PROTEIN L25_GLN-TRNA SYNTHETASE, ANTI-CODON-BINDING DOMAIN-CONTAINING PROTEIN"/>
    <property type="match status" value="1"/>
</dbReference>
<reference evidence="10" key="1">
    <citation type="submission" date="2017-09" db="EMBL/GenBank/DDBJ databases">
        <title>Depth-based differentiation of microbial function through sediment-hosted aquifers and enrichment of novel symbionts in the deep terrestrial subsurface.</title>
        <authorList>
            <person name="Probst A.J."/>
            <person name="Ladd B."/>
            <person name="Jarett J.K."/>
            <person name="Geller-Mcgrath D.E."/>
            <person name="Sieber C.M.K."/>
            <person name="Emerson J.B."/>
            <person name="Anantharaman K."/>
            <person name="Thomas B.C."/>
            <person name="Malmstrom R."/>
            <person name="Stieglmeier M."/>
            <person name="Klingl A."/>
            <person name="Woyke T."/>
            <person name="Ryan C.M."/>
            <person name="Banfield J.F."/>
        </authorList>
    </citation>
    <scope>NUCLEOTIDE SEQUENCE [LARGE SCALE GENOMIC DNA]</scope>
</reference>
<evidence type="ECO:0000256" key="5">
    <source>
        <dbReference type="HAMAP-Rule" id="MF_01334"/>
    </source>
</evidence>
<dbReference type="Pfam" id="PF14693">
    <property type="entry name" value="Ribosomal_TL5_C"/>
    <property type="match status" value="1"/>
</dbReference>
<dbReference type="GO" id="GO:0006412">
    <property type="term" value="P:translation"/>
    <property type="evidence" value="ECO:0007669"/>
    <property type="project" value="UniProtKB-UniRule"/>
</dbReference>
<evidence type="ECO:0000259" key="8">
    <source>
        <dbReference type="Pfam" id="PF14693"/>
    </source>
</evidence>
<comment type="function">
    <text evidence="5">This is one of the proteins that binds to the 5S RNA in the ribosome where it forms part of the central protuberance.</text>
</comment>
<comment type="caution">
    <text evidence="9">The sequence shown here is derived from an EMBL/GenBank/DDBJ whole genome shotgun (WGS) entry which is preliminary data.</text>
</comment>
<gene>
    <name evidence="5" type="primary">rplY</name>
    <name evidence="5" type="synonym">ctc</name>
    <name evidence="9" type="ORF">COU19_00055</name>
</gene>
<dbReference type="InterPro" id="IPR037121">
    <property type="entry name" value="Ribosomal_bL25_C"/>
</dbReference>
<evidence type="ECO:0000256" key="1">
    <source>
        <dbReference type="ARBA" id="ARBA00022730"/>
    </source>
</evidence>
<feature type="domain" description="Large ribosomal subunit protein bL25 L25" evidence="7">
    <location>
        <begin position="4"/>
        <end position="89"/>
    </location>
</feature>
<evidence type="ECO:0000259" key="7">
    <source>
        <dbReference type="Pfam" id="PF01386"/>
    </source>
</evidence>
<keyword evidence="4 5" id="KW-0687">Ribonucleoprotein</keyword>
<dbReference type="InterPro" id="IPR020057">
    <property type="entry name" value="Ribosomal_bL25_b-dom"/>
</dbReference>
<evidence type="ECO:0000256" key="2">
    <source>
        <dbReference type="ARBA" id="ARBA00022884"/>
    </source>
</evidence>
<dbReference type="InterPro" id="IPR001021">
    <property type="entry name" value="Ribosomal_bL25_long"/>
</dbReference>
<dbReference type="NCBIfam" id="TIGR00731">
    <property type="entry name" value="bL25_bact_ctc"/>
    <property type="match status" value="1"/>
</dbReference>
<comment type="subunit">
    <text evidence="5">Part of the 50S ribosomal subunit; part of the 5S rRNA/L5/L18/L25 subcomplex. Contacts the 5S rRNA. Binds to the 5S rRNA independently of L5 and L18.</text>
</comment>